<dbReference type="OrthoDB" id="820611at2"/>
<dbReference type="EMBL" id="FOAF01000009">
    <property type="protein sequence ID" value="SEM23792.1"/>
    <property type="molecule type" value="Genomic_DNA"/>
</dbReference>
<protein>
    <submittedName>
        <fullName evidence="1">Uncharacterized protein</fullName>
    </submittedName>
</protein>
<sequence length="273" mass="30561">MIPPTGFIKALHFFGYQHTESGSSIMIIDMPGPYSEISKGITKENLLSKGIKVSSIENYVINQLPAIFVTGTQNADGNIYAKYILMFGTEGETFIINGVFPEKLIKIGEEIKASMLTTYYDEGKVTDPFEALDYSIDVSKTKLKFGKSAANSLIFTVDGKLPPLVDDKTCLIVTKSFSTITPVDKKTFSINRLKQNPMNIKNIEYVNEVSIDGISGYEIFASAKNKKTDETENIYQVILFSDNLYYILTGVTNDETEKSIEEIKRGIRTFKRK</sequence>
<dbReference type="AlphaFoldDB" id="A0A1H7WQK5"/>
<keyword evidence="2" id="KW-1185">Reference proteome</keyword>
<dbReference type="Proteomes" id="UP000199421">
    <property type="component" value="Unassembled WGS sequence"/>
</dbReference>
<reference evidence="2" key="1">
    <citation type="submission" date="2016-10" db="EMBL/GenBank/DDBJ databases">
        <authorList>
            <person name="Varghese N."/>
            <person name="Submissions S."/>
        </authorList>
    </citation>
    <scope>NUCLEOTIDE SEQUENCE [LARGE SCALE GENOMIC DNA]</scope>
    <source>
        <strain evidence="2">DSM 18733</strain>
    </source>
</reference>
<proteinExistence type="predicted"/>
<evidence type="ECO:0000313" key="2">
    <source>
        <dbReference type="Proteomes" id="UP000199421"/>
    </source>
</evidence>
<accession>A0A1H7WQK5</accession>
<dbReference type="RefSeq" id="WP_093329523.1">
    <property type="nucleotide sequence ID" value="NZ_FOAF01000009.1"/>
</dbReference>
<gene>
    <name evidence="1" type="ORF">SAMN05661044_04618</name>
</gene>
<organism evidence="1 2">
    <name type="scientific">Olivibacter domesticus</name>
    <name type="common">Pseudosphingobacterium domesticum</name>
    <dbReference type="NCBI Taxonomy" id="407022"/>
    <lineage>
        <taxon>Bacteria</taxon>
        <taxon>Pseudomonadati</taxon>
        <taxon>Bacteroidota</taxon>
        <taxon>Sphingobacteriia</taxon>
        <taxon>Sphingobacteriales</taxon>
        <taxon>Sphingobacteriaceae</taxon>
        <taxon>Olivibacter</taxon>
    </lineage>
</organism>
<dbReference type="STRING" id="407022.SAMN05661044_04618"/>
<name>A0A1H7WQK5_OLID1</name>
<evidence type="ECO:0000313" key="1">
    <source>
        <dbReference type="EMBL" id="SEM23792.1"/>
    </source>
</evidence>